<evidence type="ECO:0000256" key="1">
    <source>
        <dbReference type="ARBA" id="ARBA00004651"/>
    </source>
</evidence>
<dbReference type="NCBIfam" id="TIGR03434">
    <property type="entry name" value="ADOP"/>
    <property type="match status" value="1"/>
</dbReference>
<dbReference type="Pfam" id="PF12704">
    <property type="entry name" value="MacB_PCD"/>
    <property type="match status" value="2"/>
</dbReference>
<feature type="transmembrane region" description="Helical" evidence="7">
    <location>
        <begin position="524"/>
        <end position="544"/>
    </location>
</feature>
<evidence type="ECO:0000256" key="4">
    <source>
        <dbReference type="ARBA" id="ARBA00022989"/>
    </source>
</evidence>
<feature type="transmembrane region" description="Helical" evidence="7">
    <location>
        <begin position="874"/>
        <end position="893"/>
    </location>
</feature>
<protein>
    <submittedName>
        <fullName evidence="10">ADOP family duplicated permease</fullName>
    </submittedName>
</protein>
<dbReference type="InterPro" id="IPR025857">
    <property type="entry name" value="MacB_PCD"/>
</dbReference>
<keyword evidence="2" id="KW-1003">Cell membrane</keyword>
<comment type="caution">
    <text evidence="10">The sequence shown here is derived from an EMBL/GenBank/DDBJ whole genome shotgun (WGS) entry which is preliminary data.</text>
</comment>
<dbReference type="InterPro" id="IPR050250">
    <property type="entry name" value="Macrolide_Exporter_MacB"/>
</dbReference>
<evidence type="ECO:0000259" key="9">
    <source>
        <dbReference type="Pfam" id="PF12704"/>
    </source>
</evidence>
<feature type="transmembrane region" description="Helical" evidence="7">
    <location>
        <begin position="424"/>
        <end position="451"/>
    </location>
</feature>
<evidence type="ECO:0000256" key="5">
    <source>
        <dbReference type="ARBA" id="ARBA00023136"/>
    </source>
</evidence>
<feature type="transmembrane region" description="Helical" evidence="7">
    <location>
        <begin position="788"/>
        <end position="813"/>
    </location>
</feature>
<dbReference type="InterPro" id="IPR047928">
    <property type="entry name" value="Perm_prefix_1"/>
</dbReference>
<dbReference type="PANTHER" id="PTHR30572">
    <property type="entry name" value="MEMBRANE COMPONENT OF TRANSPORTER-RELATED"/>
    <property type="match status" value="1"/>
</dbReference>
<evidence type="ECO:0000256" key="2">
    <source>
        <dbReference type="ARBA" id="ARBA00022475"/>
    </source>
</evidence>
<feature type="transmembrane region" description="Helical" evidence="7">
    <location>
        <begin position="89"/>
        <end position="111"/>
    </location>
</feature>
<dbReference type="NCBIfam" id="NF038403">
    <property type="entry name" value="perm_prefix_1"/>
    <property type="match status" value="1"/>
</dbReference>
<dbReference type="PANTHER" id="PTHR30572:SF4">
    <property type="entry name" value="ABC TRANSPORTER PERMEASE YTRF"/>
    <property type="match status" value="1"/>
</dbReference>
<keyword evidence="4 7" id="KW-1133">Transmembrane helix</keyword>
<evidence type="ECO:0000313" key="10">
    <source>
        <dbReference type="EMBL" id="MFC5864567.1"/>
    </source>
</evidence>
<keyword evidence="11" id="KW-1185">Reference proteome</keyword>
<reference evidence="11" key="1">
    <citation type="journal article" date="2019" name="Int. J. Syst. Evol. Microbiol.">
        <title>The Global Catalogue of Microorganisms (GCM) 10K type strain sequencing project: providing services to taxonomists for standard genome sequencing and annotation.</title>
        <authorList>
            <consortium name="The Broad Institute Genomics Platform"/>
            <consortium name="The Broad Institute Genome Sequencing Center for Infectious Disease"/>
            <person name="Wu L."/>
            <person name="Ma J."/>
        </authorList>
    </citation>
    <scope>NUCLEOTIDE SEQUENCE [LARGE SCALE GENOMIC DNA]</scope>
    <source>
        <strain evidence="11">JCM 4087</strain>
    </source>
</reference>
<feature type="transmembrane region" description="Helical" evidence="7">
    <location>
        <begin position="841"/>
        <end position="862"/>
    </location>
</feature>
<evidence type="ECO:0000256" key="7">
    <source>
        <dbReference type="SAM" id="Phobius"/>
    </source>
</evidence>
<feature type="domain" description="ABC3 transporter permease C-terminal" evidence="8">
    <location>
        <begin position="379"/>
        <end position="497"/>
    </location>
</feature>
<dbReference type="InterPro" id="IPR003838">
    <property type="entry name" value="ABC3_permease_C"/>
</dbReference>
<sequence length="911" mass="98663">MSWLRRLFARRRMEIDLDKELRFHFESQVADKVRSGVTRREARRLTRLEFGGIDQIKEECRTSRGTLWLESIVQDVHYGLRQIMRSPGLSIVAILSLALGIGANTAIFTVIDDLLLKQLPVHNPKMLVSFGDGSDAGIMASSSPGPYDIFPYDFYRRISGNQKALDGICAFASFTNQVSVRAGSGAQGPATQAISHLVSGSFFSVLGVQPLMGRVLTAEDTAVEGANPVVVISYHYWQENLSADSNVIGRVLTINNTSFMIVGVTPPSFYGVTLSEVTPDLWLPITMQPQVMMRPSLMKLGGLFWIDIMARRKPNVSVAEAQSWATVEFQRFLTEREGAQISGRRQKQISGTFIPLLPGGAGLSDVRQTYQVPLMVLMTMVGVVLLIACANLANLLLAKAASREREFCARLALGSSRGRIVRQILIEALMLALVGGTLGLAVAFWSTRAIIHFIDGGAAYTAFSATPDARVLLFTLAICVVTAILFGIAPGIRGSRTDMSGVLTASARTAGGGAARSHRILPKALIVTQVTLSVVLLTLAGLLLRTLQNLRGKDIGMDRSHVLLVNTNPKFAGYQPERLNALYDRILNRIDALPGVRSASLAGSPPLQYGTWGSPIDLDGRPTPPNENISTLLNRVSTGYFETLGIPLLRGRTIQSLDSANAPKAAVVNQTFADRYFPNRDAIGHTFTIADPEAPGVWHIVGIVRDSKHRDPAEKPEAFAYLATTQLSGEDQYAYWLQVRTDGDPSQLTGEVRGALAEIDPNLPILKTQTIEEQFNGLIDQHAFISELAAVFAALALALACIGLYGVMTYNVVRRMSEFGVRMALGASKGMLIRLVLKESFYLLAIGVLLGIPASLAASQAIRAGLYGVNPTDPLTLAAATLVISACLLFGAYMPARRAAGIDPIAALRYE</sequence>
<accession>A0ABW1EMQ5</accession>
<dbReference type="InterPro" id="IPR017800">
    <property type="entry name" value="ADOP"/>
</dbReference>
<evidence type="ECO:0000259" key="8">
    <source>
        <dbReference type="Pfam" id="PF02687"/>
    </source>
</evidence>
<evidence type="ECO:0000256" key="3">
    <source>
        <dbReference type="ARBA" id="ARBA00022692"/>
    </source>
</evidence>
<evidence type="ECO:0000256" key="6">
    <source>
        <dbReference type="ARBA" id="ARBA00038076"/>
    </source>
</evidence>
<keyword evidence="5 7" id="KW-0472">Membrane</keyword>
<dbReference type="RefSeq" id="WP_263332966.1">
    <property type="nucleotide sequence ID" value="NZ_JAGSYH010000001.1"/>
</dbReference>
<evidence type="ECO:0000313" key="11">
    <source>
        <dbReference type="Proteomes" id="UP001596091"/>
    </source>
</evidence>
<proteinExistence type="inferred from homology"/>
<feature type="domain" description="MacB-like periplasmic core" evidence="9">
    <location>
        <begin position="90"/>
        <end position="323"/>
    </location>
</feature>
<comment type="similarity">
    <text evidence="6">Belongs to the ABC-4 integral membrane protein family.</text>
</comment>
<comment type="subcellular location">
    <subcellularLocation>
        <location evidence="1">Cell membrane</location>
        <topology evidence="1">Multi-pass membrane protein</topology>
    </subcellularLocation>
</comment>
<feature type="domain" description="MacB-like periplasmic core" evidence="9">
    <location>
        <begin position="527"/>
        <end position="753"/>
    </location>
</feature>
<feature type="domain" description="ABC3 transporter permease C-terminal" evidence="8">
    <location>
        <begin position="791"/>
        <end position="904"/>
    </location>
</feature>
<keyword evidence="3 7" id="KW-0812">Transmembrane</keyword>
<dbReference type="Proteomes" id="UP001596091">
    <property type="component" value="Unassembled WGS sequence"/>
</dbReference>
<organism evidence="10 11">
    <name type="scientific">Acidicapsa dinghuensis</name>
    <dbReference type="NCBI Taxonomy" id="2218256"/>
    <lineage>
        <taxon>Bacteria</taxon>
        <taxon>Pseudomonadati</taxon>
        <taxon>Acidobacteriota</taxon>
        <taxon>Terriglobia</taxon>
        <taxon>Terriglobales</taxon>
        <taxon>Acidobacteriaceae</taxon>
        <taxon>Acidicapsa</taxon>
    </lineage>
</organism>
<gene>
    <name evidence="10" type="ORF">ACFPT7_19825</name>
</gene>
<dbReference type="Pfam" id="PF02687">
    <property type="entry name" value="FtsX"/>
    <property type="match status" value="2"/>
</dbReference>
<feature type="transmembrane region" description="Helical" evidence="7">
    <location>
        <begin position="471"/>
        <end position="489"/>
    </location>
</feature>
<dbReference type="EMBL" id="JBHSPH010000010">
    <property type="protein sequence ID" value="MFC5864567.1"/>
    <property type="molecule type" value="Genomic_DNA"/>
</dbReference>
<feature type="transmembrane region" description="Helical" evidence="7">
    <location>
        <begin position="374"/>
        <end position="397"/>
    </location>
</feature>
<name>A0ABW1EMQ5_9BACT</name>